<dbReference type="InterPro" id="IPR005162">
    <property type="entry name" value="Retrotrans_gag_dom"/>
</dbReference>
<protein>
    <recommendedName>
        <fullName evidence="3">Retrotransposon gag domain-containing protein</fullName>
    </recommendedName>
</protein>
<dbReference type="Pfam" id="PF03732">
    <property type="entry name" value="Retrotrans_gag"/>
    <property type="match status" value="1"/>
</dbReference>
<name>A0A6N2NEX1_SALVM</name>
<feature type="compositionally biased region" description="Basic and acidic residues" evidence="2">
    <location>
        <begin position="395"/>
        <end position="408"/>
    </location>
</feature>
<evidence type="ECO:0000256" key="1">
    <source>
        <dbReference type="SAM" id="Coils"/>
    </source>
</evidence>
<feature type="region of interest" description="Disordered" evidence="2">
    <location>
        <begin position="1"/>
        <end position="62"/>
    </location>
</feature>
<dbReference type="PANTHER" id="PTHR33437">
    <property type="entry name" value="OS06G0361200 PROTEIN"/>
    <property type="match status" value="1"/>
</dbReference>
<feature type="compositionally biased region" description="Polar residues" evidence="2">
    <location>
        <begin position="45"/>
        <end position="58"/>
    </location>
</feature>
<feature type="coiled-coil region" evidence="1">
    <location>
        <begin position="90"/>
        <end position="117"/>
    </location>
</feature>
<evidence type="ECO:0000256" key="2">
    <source>
        <dbReference type="SAM" id="MobiDB-lite"/>
    </source>
</evidence>
<sequence>MTSTSNSKGAQDVASKMKPQATPLQSQVSAEMVFSTQGDFDDSPMKTSPCQSPNKASGSSTMSVMMTETTSLEDQVANLTKLVEGLSTSLKAKDHEIAKLMNKLESLNERGQTSTNKAFHVNQLEVIEESAIGAVENIRGITDGIFTTNQLKELIKEAITDQVESSIQPSYSYVKPYTQRIDLLKMPLSYQPPLSQQFDGKGNPRQHIAHFVETCNNAGTNGDLMVKQFVRSLKGNAFDWYTDLESCSIDTWEQLEREFLNRFYSTRRVVSMIELTNARQWKEEPVIDYIHRWRNLSLNYRDRLTETSALDMCIKPKSFEELATRAHDMELSIAAAESSSLPMQDKRIDKPEGRRFGKSTLKVEGKQSLLVNSTAVRVPTRVKRNDHATPTTFQRGERKKPSLKERQEKVYPFPDSDMSRMLDDLLEANIIELPEVKRPEEANQVDNPNYCKYHRLISHPVEKCFVLKDKIMRLHENGDIVFDDEVAASNIITTVKSGPCQSLSTISFGS</sequence>
<feature type="domain" description="Retrotransposon gag" evidence="3">
    <location>
        <begin position="229"/>
        <end position="314"/>
    </location>
</feature>
<dbReference type="EMBL" id="CAADRP010002040">
    <property type="protein sequence ID" value="VFU59818.1"/>
    <property type="molecule type" value="Genomic_DNA"/>
</dbReference>
<accession>A0A6N2NEX1</accession>
<feature type="region of interest" description="Disordered" evidence="2">
    <location>
        <begin position="379"/>
        <end position="408"/>
    </location>
</feature>
<organism evidence="4">
    <name type="scientific">Salix viminalis</name>
    <name type="common">Common osier</name>
    <name type="synonym">Basket willow</name>
    <dbReference type="NCBI Taxonomy" id="40686"/>
    <lineage>
        <taxon>Eukaryota</taxon>
        <taxon>Viridiplantae</taxon>
        <taxon>Streptophyta</taxon>
        <taxon>Embryophyta</taxon>
        <taxon>Tracheophyta</taxon>
        <taxon>Spermatophyta</taxon>
        <taxon>Magnoliopsida</taxon>
        <taxon>eudicotyledons</taxon>
        <taxon>Gunneridae</taxon>
        <taxon>Pentapetalae</taxon>
        <taxon>rosids</taxon>
        <taxon>fabids</taxon>
        <taxon>Malpighiales</taxon>
        <taxon>Salicaceae</taxon>
        <taxon>Saliceae</taxon>
        <taxon>Salix</taxon>
    </lineage>
</organism>
<dbReference type="PANTHER" id="PTHR33437:SF2">
    <property type="entry name" value="OS06G0361200 PROTEIN"/>
    <property type="match status" value="1"/>
</dbReference>
<reference evidence="4" key="1">
    <citation type="submission" date="2019-03" db="EMBL/GenBank/DDBJ databases">
        <authorList>
            <person name="Mank J."/>
            <person name="Almeida P."/>
        </authorList>
    </citation>
    <scope>NUCLEOTIDE SEQUENCE</scope>
    <source>
        <strain evidence="4">78183</strain>
    </source>
</reference>
<dbReference type="AlphaFoldDB" id="A0A6N2NEX1"/>
<feature type="compositionally biased region" description="Polar residues" evidence="2">
    <location>
        <begin position="22"/>
        <end position="38"/>
    </location>
</feature>
<proteinExistence type="predicted"/>
<keyword evidence="1" id="KW-0175">Coiled coil</keyword>
<evidence type="ECO:0000259" key="3">
    <source>
        <dbReference type="Pfam" id="PF03732"/>
    </source>
</evidence>
<evidence type="ECO:0000313" key="4">
    <source>
        <dbReference type="EMBL" id="VFU59818.1"/>
    </source>
</evidence>
<gene>
    <name evidence="4" type="ORF">SVIM_LOCUS441217</name>
</gene>